<dbReference type="GO" id="GO:0006974">
    <property type="term" value="P:DNA damage response"/>
    <property type="evidence" value="ECO:0007669"/>
    <property type="project" value="UniProtKB-KW"/>
</dbReference>
<comment type="similarity">
    <text evidence="2 6">Belongs to the CSM3 family.</text>
</comment>
<dbReference type="GO" id="GO:0003677">
    <property type="term" value="F:DNA binding"/>
    <property type="evidence" value="ECO:0007669"/>
    <property type="project" value="TreeGrafter"/>
</dbReference>
<evidence type="ECO:0000256" key="7">
    <source>
        <dbReference type="SAM" id="MobiDB-lite"/>
    </source>
</evidence>
<dbReference type="PANTHER" id="PTHR13220:SF11">
    <property type="entry name" value="TIMELESS-INTERACTING PROTEIN"/>
    <property type="match status" value="1"/>
</dbReference>
<evidence type="ECO:0000313" key="9">
    <source>
        <dbReference type="EMBL" id="KDR12753.1"/>
    </source>
</evidence>
<comment type="function">
    <text evidence="6">Plays an important role in the control of DNA replication and the maintenance of replication fork stability.</text>
</comment>
<comment type="subcellular location">
    <subcellularLocation>
        <location evidence="1 6">Nucleus</location>
    </subcellularLocation>
</comment>
<dbReference type="GO" id="GO:0000076">
    <property type="term" value="P:DNA replication checkpoint signaling"/>
    <property type="evidence" value="ECO:0007669"/>
    <property type="project" value="UniProtKB-UniRule"/>
</dbReference>
<keyword evidence="10" id="KW-1185">Reference proteome</keyword>
<dbReference type="Pfam" id="PF07962">
    <property type="entry name" value="Swi3"/>
    <property type="match status" value="1"/>
</dbReference>
<accession>A0A067QSB6</accession>
<proteinExistence type="inferred from homology"/>
<dbReference type="InterPro" id="IPR012923">
    <property type="entry name" value="Csm3"/>
</dbReference>
<organism evidence="9 10">
    <name type="scientific">Zootermopsis nevadensis</name>
    <name type="common">Dampwood termite</name>
    <dbReference type="NCBI Taxonomy" id="136037"/>
    <lineage>
        <taxon>Eukaryota</taxon>
        <taxon>Metazoa</taxon>
        <taxon>Ecdysozoa</taxon>
        <taxon>Arthropoda</taxon>
        <taxon>Hexapoda</taxon>
        <taxon>Insecta</taxon>
        <taxon>Pterygota</taxon>
        <taxon>Neoptera</taxon>
        <taxon>Polyneoptera</taxon>
        <taxon>Dictyoptera</taxon>
        <taxon>Blattodea</taxon>
        <taxon>Blattoidea</taxon>
        <taxon>Termitoidae</taxon>
        <taxon>Termopsidae</taxon>
        <taxon>Zootermopsis</taxon>
    </lineage>
</organism>
<feature type="region of interest" description="Disordered" evidence="7">
    <location>
        <begin position="358"/>
        <end position="440"/>
    </location>
</feature>
<dbReference type="PANTHER" id="PTHR13220">
    <property type="entry name" value="TIMELESS INTERACTING-RELATED"/>
    <property type="match status" value="1"/>
</dbReference>
<keyword evidence="3 6" id="KW-0227">DNA damage</keyword>
<evidence type="ECO:0000313" key="10">
    <source>
        <dbReference type="Proteomes" id="UP000027135"/>
    </source>
</evidence>
<name>A0A067QSB6_ZOONE</name>
<evidence type="ECO:0000256" key="6">
    <source>
        <dbReference type="RuleBase" id="RU366049"/>
    </source>
</evidence>
<feature type="region of interest" description="Disordered" evidence="7">
    <location>
        <begin position="1"/>
        <end position="81"/>
    </location>
</feature>
<keyword evidence="5 6" id="KW-0131">Cell cycle</keyword>
<evidence type="ECO:0000256" key="5">
    <source>
        <dbReference type="ARBA" id="ARBA00023306"/>
    </source>
</evidence>
<protein>
    <recommendedName>
        <fullName evidence="6">TIMELESS-interacting protein</fullName>
    </recommendedName>
</protein>
<dbReference type="AlphaFoldDB" id="A0A067QSB6"/>
<dbReference type="STRING" id="136037.A0A067QSB6"/>
<sequence length="448" mass="49664">MMLEEIYQDNLIGDPNDLDEIIEQQGDRQFGEAEEEDRGSEDGVNDATADNENPDGTRVEPRKKQVIRNPRPKLGPEQLQSSRGIAVLENTFKDFKFRGKGYEKFDLDRVMKRLEHWAHRLSPRFQFDDCLERIEKLGQNKNVQVYVKKIRMGLETADVPVELVDEDDEPEVHYEAPVDDFDELLSQQLSRVGQESRTQFPSSQTLPPPHQSAVSQSADMTAEQRQRMLRNQLLAKEKRLARMKANQELQETAETERTATSVSNIEAGTSFELPSPKINGGTSDTVDVQDANTCENEETTLFCEAFEVGGTSAISKSVDTDNLKIISGPTDKVSNFSKPTEPDAERIDGTSMTVDAERIDGTSMPGDAERIDGTSMPGDAEGIDDTSMPVDAERIDGTSMPGDAEGIDDTSMPVDAERIDGTSMPMDAEETRATPTPVGVETNIFIHG</sequence>
<feature type="region of interest" description="Disordered" evidence="7">
    <location>
        <begin position="192"/>
        <end position="224"/>
    </location>
</feature>
<dbReference type="eggNOG" id="KOG3004">
    <property type="taxonomic scope" value="Eukaryota"/>
</dbReference>
<reference evidence="9 10" key="1">
    <citation type="journal article" date="2014" name="Nat. Commun.">
        <title>Molecular traces of alternative social organization in a termite genome.</title>
        <authorList>
            <person name="Terrapon N."/>
            <person name="Li C."/>
            <person name="Robertson H.M."/>
            <person name="Ji L."/>
            <person name="Meng X."/>
            <person name="Booth W."/>
            <person name="Chen Z."/>
            <person name="Childers C.P."/>
            <person name="Glastad K.M."/>
            <person name="Gokhale K."/>
            <person name="Gowin J."/>
            <person name="Gronenberg W."/>
            <person name="Hermansen R.A."/>
            <person name="Hu H."/>
            <person name="Hunt B.G."/>
            <person name="Huylmans A.K."/>
            <person name="Khalil S.M."/>
            <person name="Mitchell R.D."/>
            <person name="Munoz-Torres M.C."/>
            <person name="Mustard J.A."/>
            <person name="Pan H."/>
            <person name="Reese J.T."/>
            <person name="Scharf M.E."/>
            <person name="Sun F."/>
            <person name="Vogel H."/>
            <person name="Xiao J."/>
            <person name="Yang W."/>
            <person name="Yang Z."/>
            <person name="Yang Z."/>
            <person name="Zhou J."/>
            <person name="Zhu J."/>
            <person name="Brent C.S."/>
            <person name="Elsik C.G."/>
            <person name="Goodisman M.A."/>
            <person name="Liberles D.A."/>
            <person name="Roe R.M."/>
            <person name="Vargo E.L."/>
            <person name="Vilcinskas A."/>
            <person name="Wang J."/>
            <person name="Bornberg-Bauer E."/>
            <person name="Korb J."/>
            <person name="Zhang G."/>
            <person name="Liebig J."/>
        </authorList>
    </citation>
    <scope>NUCLEOTIDE SEQUENCE [LARGE SCALE GENOMIC DNA]</scope>
    <source>
        <tissue evidence="9">Whole organism</tissue>
    </source>
</reference>
<evidence type="ECO:0000256" key="1">
    <source>
        <dbReference type="ARBA" id="ARBA00004123"/>
    </source>
</evidence>
<dbReference type="Proteomes" id="UP000027135">
    <property type="component" value="Unassembled WGS sequence"/>
</dbReference>
<dbReference type="InterPro" id="IPR040038">
    <property type="entry name" value="TIPIN/Csm3/Swi3"/>
</dbReference>
<dbReference type="EMBL" id="KK852992">
    <property type="protein sequence ID" value="KDR12753.1"/>
    <property type="molecule type" value="Genomic_DNA"/>
</dbReference>
<feature type="compositionally biased region" description="Polar residues" evidence="7">
    <location>
        <begin position="192"/>
        <end position="205"/>
    </location>
</feature>
<dbReference type="GO" id="GO:0043111">
    <property type="term" value="P:replication fork arrest"/>
    <property type="evidence" value="ECO:0007669"/>
    <property type="project" value="TreeGrafter"/>
</dbReference>
<dbReference type="OMA" id="DANTCEN"/>
<evidence type="ECO:0000256" key="3">
    <source>
        <dbReference type="ARBA" id="ARBA00022763"/>
    </source>
</evidence>
<feature type="domain" description="Chromosome segregation in meiosis protein 3" evidence="8">
    <location>
        <begin position="73"/>
        <end position="153"/>
    </location>
</feature>
<dbReference type="GO" id="GO:0031298">
    <property type="term" value="C:replication fork protection complex"/>
    <property type="evidence" value="ECO:0007669"/>
    <property type="project" value="TreeGrafter"/>
</dbReference>
<evidence type="ECO:0000256" key="2">
    <source>
        <dbReference type="ARBA" id="ARBA00006075"/>
    </source>
</evidence>
<gene>
    <name evidence="9" type="ORF">L798_13057</name>
</gene>
<dbReference type="GO" id="GO:0031297">
    <property type="term" value="P:replication fork processing"/>
    <property type="evidence" value="ECO:0007669"/>
    <property type="project" value="UniProtKB-UniRule"/>
</dbReference>
<evidence type="ECO:0000256" key="4">
    <source>
        <dbReference type="ARBA" id="ARBA00023242"/>
    </source>
</evidence>
<dbReference type="InParanoid" id="A0A067QSB6"/>
<evidence type="ECO:0000259" key="8">
    <source>
        <dbReference type="Pfam" id="PF07962"/>
    </source>
</evidence>
<keyword evidence="4 6" id="KW-0539">Nucleus</keyword>